<sequence>MKDLLKIQQKLIPQAIELMERRYSILRQISLSEPIGRRTLANVLDISERIARSETEFLKEQGLIDVAVSGMTIRQEGSELLEELKDVMNDIMGLSTLQDKLRDKLGIRKVILVPGSYDKNNSLLKDVAKSGSEYFLDILKDKDTVSMTGGSTMLAFAENIKTDKKFNNVTIVPARGSMGINVETQSNNIVSIASKKLNCDYRLLNVPDELGEKAMKTLTKEPEIKTTLDSIEKTDILVFGVGRADEMATRRNLPKEKVEEILSKGAVGEAFGYYFNQEGEIVYKLNTVGIDLETFKQVKDTIAVLAGTRKAEALIAISKINKNIVLISDEESAHRILELLS</sequence>
<evidence type="ECO:0000256" key="3">
    <source>
        <dbReference type="ARBA" id="ARBA00023125"/>
    </source>
</evidence>
<gene>
    <name evidence="7" type="ORF">CHL78_013430</name>
</gene>
<dbReference type="InterPro" id="IPR007324">
    <property type="entry name" value="Sugar-bd_dom_put"/>
</dbReference>
<evidence type="ECO:0000313" key="7">
    <source>
        <dbReference type="EMBL" id="RDY26409.1"/>
    </source>
</evidence>
<organism evidence="7 8">
    <name type="scientific">Romboutsia weinsteinii</name>
    <dbReference type="NCBI Taxonomy" id="2020949"/>
    <lineage>
        <taxon>Bacteria</taxon>
        <taxon>Bacillati</taxon>
        <taxon>Bacillota</taxon>
        <taxon>Clostridia</taxon>
        <taxon>Peptostreptococcales</taxon>
        <taxon>Peptostreptococcaceae</taxon>
        <taxon>Romboutsia</taxon>
    </lineage>
</organism>
<protein>
    <submittedName>
        <fullName evidence="7">Transcriptional regulator</fullName>
    </submittedName>
</protein>
<dbReference type="InterPro" id="IPR036388">
    <property type="entry name" value="WH-like_DNA-bd_sf"/>
</dbReference>
<dbReference type="Gene3D" id="3.40.50.1360">
    <property type="match status" value="1"/>
</dbReference>
<dbReference type="EMBL" id="NOJY02000027">
    <property type="protein sequence ID" value="RDY26409.1"/>
    <property type="molecule type" value="Genomic_DNA"/>
</dbReference>
<evidence type="ECO:0000259" key="6">
    <source>
        <dbReference type="Pfam" id="PF21715"/>
    </source>
</evidence>
<feature type="domain" description="Sugar-binding" evidence="5">
    <location>
        <begin position="91"/>
        <end position="338"/>
    </location>
</feature>
<keyword evidence="2" id="KW-0805">Transcription regulation</keyword>
<dbReference type="SUPFAM" id="SSF100950">
    <property type="entry name" value="NagB/RpiA/CoA transferase-like"/>
    <property type="match status" value="1"/>
</dbReference>
<dbReference type="Proteomes" id="UP000215694">
    <property type="component" value="Unassembled WGS sequence"/>
</dbReference>
<dbReference type="Gene3D" id="1.10.10.10">
    <property type="entry name" value="Winged helix-like DNA-binding domain superfamily/Winged helix DNA-binding domain"/>
    <property type="match status" value="1"/>
</dbReference>
<evidence type="ECO:0000259" key="5">
    <source>
        <dbReference type="Pfam" id="PF04198"/>
    </source>
</evidence>
<dbReference type="InterPro" id="IPR036390">
    <property type="entry name" value="WH_DNA-bd_sf"/>
</dbReference>
<dbReference type="SUPFAM" id="SSF46785">
    <property type="entry name" value="Winged helix' DNA-binding domain"/>
    <property type="match status" value="1"/>
</dbReference>
<comment type="similarity">
    <text evidence="1">Belongs to the SorC transcriptional regulatory family.</text>
</comment>
<dbReference type="GO" id="GO:0003677">
    <property type="term" value="F:DNA binding"/>
    <property type="evidence" value="ECO:0007669"/>
    <property type="project" value="UniProtKB-KW"/>
</dbReference>
<proteinExistence type="inferred from homology"/>
<dbReference type="InterPro" id="IPR037171">
    <property type="entry name" value="NagB/RpiA_transferase-like"/>
</dbReference>
<accession>A0A371J0W6</accession>
<dbReference type="OrthoDB" id="9793820at2"/>
<evidence type="ECO:0000256" key="1">
    <source>
        <dbReference type="ARBA" id="ARBA00010466"/>
    </source>
</evidence>
<comment type="caution">
    <text evidence="7">The sequence shown here is derived from an EMBL/GenBank/DDBJ whole genome shotgun (WGS) entry which is preliminary data.</text>
</comment>
<dbReference type="Pfam" id="PF04198">
    <property type="entry name" value="Sugar-bind"/>
    <property type="match status" value="1"/>
</dbReference>
<dbReference type="AlphaFoldDB" id="A0A371J0W6"/>
<dbReference type="PANTHER" id="PTHR34294">
    <property type="entry name" value="TRANSCRIPTIONAL REGULATOR-RELATED"/>
    <property type="match status" value="1"/>
</dbReference>
<dbReference type="GO" id="GO:0030246">
    <property type="term" value="F:carbohydrate binding"/>
    <property type="evidence" value="ECO:0007669"/>
    <property type="project" value="InterPro"/>
</dbReference>
<feature type="domain" description="CggR N-terminal DNA binding" evidence="6">
    <location>
        <begin position="19"/>
        <end position="88"/>
    </location>
</feature>
<dbReference type="PANTHER" id="PTHR34294:SF5">
    <property type="entry name" value="CENTRAL GLYCOLYTIC GENES REGULATOR"/>
    <property type="match status" value="1"/>
</dbReference>
<evidence type="ECO:0000256" key="2">
    <source>
        <dbReference type="ARBA" id="ARBA00023015"/>
    </source>
</evidence>
<keyword evidence="8" id="KW-1185">Reference proteome</keyword>
<keyword evidence="4" id="KW-0804">Transcription</keyword>
<evidence type="ECO:0000313" key="8">
    <source>
        <dbReference type="Proteomes" id="UP000215694"/>
    </source>
</evidence>
<reference evidence="7 8" key="1">
    <citation type="journal article" date="2017" name="Genome Announc.">
        <title>Draft Genome Sequence of Romboutsia weinsteinii sp. nov. Strain CCRI-19649(T) Isolated from Surface Water.</title>
        <authorList>
            <person name="Maheux A.F."/>
            <person name="Boudreau D.K."/>
            <person name="Berube E."/>
            <person name="Boissinot M."/>
            <person name="Cantin P."/>
            <person name="Raymond F."/>
            <person name="Corbeil J."/>
            <person name="Omar R.F."/>
            <person name="Bergeron M.G."/>
        </authorList>
    </citation>
    <scope>NUCLEOTIDE SEQUENCE [LARGE SCALE GENOMIC DNA]</scope>
    <source>
        <strain evidence="7 8">CCRI-19649</strain>
    </source>
</reference>
<evidence type="ECO:0000256" key="4">
    <source>
        <dbReference type="ARBA" id="ARBA00023163"/>
    </source>
</evidence>
<dbReference type="InterPro" id="IPR051054">
    <property type="entry name" value="SorC_transcr_regulators"/>
</dbReference>
<dbReference type="RefSeq" id="WP_094369718.1">
    <property type="nucleotide sequence ID" value="NZ_NOJY02000027.1"/>
</dbReference>
<keyword evidence="3" id="KW-0238">DNA-binding</keyword>
<dbReference type="Pfam" id="PF21715">
    <property type="entry name" value="CggR_N"/>
    <property type="match status" value="1"/>
</dbReference>
<name>A0A371J0W6_9FIRM</name>
<dbReference type="InterPro" id="IPR048715">
    <property type="entry name" value="CggR_N"/>
</dbReference>